<dbReference type="Pfam" id="PF08867">
    <property type="entry name" value="FRG"/>
    <property type="match status" value="1"/>
</dbReference>
<dbReference type="KEGG" id="lng:BSQ50_04610"/>
<protein>
    <recommendedName>
        <fullName evidence="1">FRG domain-containing protein</fullName>
    </recommendedName>
</protein>
<dbReference type="Proteomes" id="UP000324497">
    <property type="component" value="Chromosome"/>
</dbReference>
<sequence length="63" mass="7028">MQHFRLPTGLLDVTTNDLVALYFACQSHIDSKGNEADGTVTMFISNRTQIVMTTRTTVVVVIR</sequence>
<proteinExistence type="predicted"/>
<name>A0A3Q8CBX6_9LACO</name>
<keyword evidence="3" id="KW-1185">Reference proteome</keyword>
<dbReference type="InterPro" id="IPR014966">
    <property type="entry name" value="FRG-dom"/>
</dbReference>
<organism evidence="2 3">
    <name type="scientific">Liquorilactobacillus nagelii</name>
    <dbReference type="NCBI Taxonomy" id="82688"/>
    <lineage>
        <taxon>Bacteria</taxon>
        <taxon>Bacillati</taxon>
        <taxon>Bacillota</taxon>
        <taxon>Bacilli</taxon>
        <taxon>Lactobacillales</taxon>
        <taxon>Lactobacillaceae</taxon>
        <taxon>Liquorilactobacillus</taxon>
    </lineage>
</organism>
<accession>A0A3Q8CBX6</accession>
<gene>
    <name evidence="2" type="ORF">BSQ50_04610</name>
</gene>
<evidence type="ECO:0000313" key="2">
    <source>
        <dbReference type="EMBL" id="AUJ31903.1"/>
    </source>
</evidence>
<dbReference type="RefSeq" id="WP_228956583.1">
    <property type="nucleotide sequence ID" value="NZ_CP018180.1"/>
</dbReference>
<evidence type="ECO:0000259" key="1">
    <source>
        <dbReference type="Pfam" id="PF08867"/>
    </source>
</evidence>
<reference evidence="2 3" key="1">
    <citation type="submission" date="2016-11" db="EMBL/GenBank/DDBJ databases">
        <title>Interaction between Lactobacillus species and yeast in water kefir.</title>
        <authorList>
            <person name="Behr J."/>
            <person name="Xu D."/>
            <person name="Vogel R.F."/>
        </authorList>
    </citation>
    <scope>NUCLEOTIDE SEQUENCE [LARGE SCALE GENOMIC DNA]</scope>
    <source>
        <strain evidence="2 3">TMW 1.1827</strain>
    </source>
</reference>
<feature type="domain" description="FRG" evidence="1">
    <location>
        <begin position="1"/>
        <end position="31"/>
    </location>
</feature>
<dbReference type="EMBL" id="CP018180">
    <property type="protein sequence ID" value="AUJ31903.1"/>
    <property type="molecule type" value="Genomic_DNA"/>
</dbReference>
<evidence type="ECO:0000313" key="3">
    <source>
        <dbReference type="Proteomes" id="UP000324497"/>
    </source>
</evidence>
<dbReference type="AlphaFoldDB" id="A0A3Q8CBX6"/>